<name>A0AAW1KCJ7_SAPOF</name>
<comment type="subcellular location">
    <subcellularLocation>
        <location evidence="1">Nucleus</location>
    </subcellularLocation>
</comment>
<dbReference type="CDD" id="cd11445">
    <property type="entry name" value="bHLH_AtPIF_like"/>
    <property type="match status" value="1"/>
</dbReference>
<evidence type="ECO:0000256" key="1">
    <source>
        <dbReference type="ARBA" id="ARBA00004123"/>
    </source>
</evidence>
<dbReference type="AlphaFoldDB" id="A0AAW1KCJ7"/>
<feature type="compositionally biased region" description="Basic and acidic residues" evidence="6">
    <location>
        <begin position="161"/>
        <end position="177"/>
    </location>
</feature>
<dbReference type="GO" id="GO:0003677">
    <property type="term" value="F:DNA binding"/>
    <property type="evidence" value="ECO:0007669"/>
    <property type="project" value="UniProtKB-KW"/>
</dbReference>
<evidence type="ECO:0000313" key="8">
    <source>
        <dbReference type="EMBL" id="KAK9715752.1"/>
    </source>
</evidence>
<keyword evidence="4" id="KW-0804">Transcription</keyword>
<feature type="region of interest" description="Disordered" evidence="6">
    <location>
        <begin position="151"/>
        <end position="177"/>
    </location>
</feature>
<dbReference type="EMBL" id="JBDFQZ010000006">
    <property type="protein sequence ID" value="KAK9715752.1"/>
    <property type="molecule type" value="Genomic_DNA"/>
</dbReference>
<keyword evidence="2" id="KW-0805">Transcription regulation</keyword>
<evidence type="ECO:0000256" key="2">
    <source>
        <dbReference type="ARBA" id="ARBA00023015"/>
    </source>
</evidence>
<dbReference type="PANTHER" id="PTHR45855">
    <property type="entry name" value="TRANSCRIPTION FACTOR PIF1-RELATED"/>
    <property type="match status" value="1"/>
</dbReference>
<dbReference type="InterPro" id="IPR011598">
    <property type="entry name" value="bHLH_dom"/>
</dbReference>
<dbReference type="GO" id="GO:0005634">
    <property type="term" value="C:nucleus"/>
    <property type="evidence" value="ECO:0007669"/>
    <property type="project" value="UniProtKB-SubCell"/>
</dbReference>
<dbReference type="PROSITE" id="PS50888">
    <property type="entry name" value="BHLH"/>
    <property type="match status" value="1"/>
</dbReference>
<dbReference type="Proteomes" id="UP001443914">
    <property type="component" value="Unassembled WGS sequence"/>
</dbReference>
<keyword evidence="9" id="KW-1185">Reference proteome</keyword>
<accession>A0AAW1KCJ7</accession>
<dbReference type="PANTHER" id="PTHR45855:SF16">
    <property type="entry name" value="TRANSCRIPTION FACTOR PIF1"/>
    <property type="match status" value="1"/>
</dbReference>
<dbReference type="InterPro" id="IPR036638">
    <property type="entry name" value="HLH_DNA-bd_sf"/>
</dbReference>
<dbReference type="SUPFAM" id="SSF47459">
    <property type="entry name" value="HLH, helix-loop-helix DNA-binding domain"/>
    <property type="match status" value="1"/>
</dbReference>
<evidence type="ECO:0000256" key="4">
    <source>
        <dbReference type="ARBA" id="ARBA00023163"/>
    </source>
</evidence>
<feature type="domain" description="BHLH" evidence="7">
    <location>
        <begin position="177"/>
        <end position="244"/>
    </location>
</feature>
<dbReference type="SMART" id="SM00353">
    <property type="entry name" value="HLH"/>
    <property type="match status" value="1"/>
</dbReference>
<gene>
    <name evidence="8" type="ORF">RND81_06G187300</name>
</gene>
<evidence type="ECO:0000313" key="9">
    <source>
        <dbReference type="Proteomes" id="UP001443914"/>
    </source>
</evidence>
<organism evidence="8 9">
    <name type="scientific">Saponaria officinalis</name>
    <name type="common">Common soapwort</name>
    <name type="synonym">Lychnis saponaria</name>
    <dbReference type="NCBI Taxonomy" id="3572"/>
    <lineage>
        <taxon>Eukaryota</taxon>
        <taxon>Viridiplantae</taxon>
        <taxon>Streptophyta</taxon>
        <taxon>Embryophyta</taxon>
        <taxon>Tracheophyta</taxon>
        <taxon>Spermatophyta</taxon>
        <taxon>Magnoliopsida</taxon>
        <taxon>eudicotyledons</taxon>
        <taxon>Gunneridae</taxon>
        <taxon>Pentapetalae</taxon>
        <taxon>Caryophyllales</taxon>
        <taxon>Caryophyllaceae</taxon>
        <taxon>Caryophylleae</taxon>
        <taxon>Saponaria</taxon>
    </lineage>
</organism>
<proteinExistence type="predicted"/>
<dbReference type="GO" id="GO:0046983">
    <property type="term" value="F:protein dimerization activity"/>
    <property type="evidence" value="ECO:0007669"/>
    <property type="project" value="InterPro"/>
</dbReference>
<keyword evidence="3" id="KW-0238">DNA-binding</keyword>
<evidence type="ECO:0000259" key="7">
    <source>
        <dbReference type="PROSITE" id="PS50888"/>
    </source>
</evidence>
<dbReference type="InterPro" id="IPR031066">
    <property type="entry name" value="bHLH_ALC-like_plant"/>
</dbReference>
<evidence type="ECO:0000256" key="5">
    <source>
        <dbReference type="ARBA" id="ARBA00023242"/>
    </source>
</evidence>
<protein>
    <recommendedName>
        <fullName evidence="7">BHLH domain-containing protein</fullName>
    </recommendedName>
</protein>
<dbReference type="Gene3D" id="4.10.280.10">
    <property type="entry name" value="Helix-loop-helix DNA-binding domain"/>
    <property type="match status" value="1"/>
</dbReference>
<reference evidence="8" key="1">
    <citation type="submission" date="2024-03" db="EMBL/GenBank/DDBJ databases">
        <title>WGS assembly of Saponaria officinalis var. Norfolk2.</title>
        <authorList>
            <person name="Jenkins J."/>
            <person name="Shu S."/>
            <person name="Grimwood J."/>
            <person name="Barry K."/>
            <person name="Goodstein D."/>
            <person name="Schmutz J."/>
            <person name="Leebens-Mack J."/>
            <person name="Osbourn A."/>
        </authorList>
    </citation>
    <scope>NUCLEOTIDE SEQUENCE [LARGE SCALE GENOMIC DNA]</scope>
    <source>
        <strain evidence="8">JIC</strain>
    </source>
</reference>
<evidence type="ECO:0000256" key="6">
    <source>
        <dbReference type="SAM" id="MobiDB-lite"/>
    </source>
</evidence>
<evidence type="ECO:0000256" key="3">
    <source>
        <dbReference type="ARBA" id="ARBA00023125"/>
    </source>
</evidence>
<comment type="caution">
    <text evidence="8">The sequence shown here is derived from an EMBL/GenBank/DDBJ whole genome shotgun (WGS) entry which is preliminary data.</text>
</comment>
<dbReference type="InterPro" id="IPR047265">
    <property type="entry name" value="PIF1-like_bHLH"/>
</dbReference>
<keyword evidence="5" id="KW-0539">Nucleus</keyword>
<feature type="region of interest" description="Disordered" evidence="6">
    <location>
        <begin position="372"/>
        <end position="394"/>
    </location>
</feature>
<sequence>MNHCMPAPPKSKLLVGHNFVVPPELMMSGGYTVVDSNETPITSGNHLVVEPNTATTVVAAPNSPLGDAVVASTTTPVIPSGQESLIGEREVEGRTTSPSSNSVTNSATTIAHVTGETWGRRKRTEAICRKRKMKEIDESLVASTNTKAITPKTEDLELDSDDAKKQSHDSSAAKRSRAAEVHNLSEWRCQDEINEKMRELQQLIPHCNKFTVIISCSQLVIKCASDVSDEISMLDEAIEYTKSLHTQLQFGFQMMSMGCGMVQPIYPGMQLQYMPRMGIGIMPPYMPANPIPALPSPMVPVITGPIVMPPLAPRLAVMPSPVSSVQPSNPANLADTSYLQIPMGMPQIPNMVDPYQQFLIYQQMMQGMQGITPMQPVSSMSSSTKSACDNEKDV</sequence>
<feature type="compositionally biased region" description="Polar residues" evidence="6">
    <location>
        <begin position="375"/>
        <end position="387"/>
    </location>
</feature>